<dbReference type="AlphaFoldDB" id="A0A923E8V7"/>
<keyword evidence="3" id="KW-1185">Reference proteome</keyword>
<dbReference type="RefSeq" id="WP_035144288.1">
    <property type="nucleotide sequence ID" value="NZ_JAAZWO010000005.1"/>
</dbReference>
<proteinExistence type="predicted"/>
<evidence type="ECO:0000256" key="1">
    <source>
        <dbReference type="SAM" id="Phobius"/>
    </source>
</evidence>
<keyword evidence="1" id="KW-0472">Membrane</keyword>
<dbReference type="Proteomes" id="UP000563151">
    <property type="component" value="Unassembled WGS sequence"/>
</dbReference>
<feature type="transmembrane region" description="Helical" evidence="1">
    <location>
        <begin position="6"/>
        <end position="25"/>
    </location>
</feature>
<sequence>MKNSTVNIALVTIIIIIFTGYFLILNSSFQKDITENLKLAEKYAINEEWDKVLETSIDIKESWNSKKHFLMLNFAEAEFTMFENHLGYIMGGAKAKQLDTTLSNILAAQDIWINIRKIVPEP</sequence>
<evidence type="ECO:0000313" key="2">
    <source>
        <dbReference type="EMBL" id="MBC2397266.1"/>
    </source>
</evidence>
<dbReference type="EMBL" id="JAAZWO010000005">
    <property type="protein sequence ID" value="MBC2397266.1"/>
    <property type="molecule type" value="Genomic_DNA"/>
</dbReference>
<organism evidence="2 3">
    <name type="scientific">Clostridium tetanomorphum</name>
    <dbReference type="NCBI Taxonomy" id="1553"/>
    <lineage>
        <taxon>Bacteria</taxon>
        <taxon>Bacillati</taxon>
        <taxon>Bacillota</taxon>
        <taxon>Clostridia</taxon>
        <taxon>Eubacteriales</taxon>
        <taxon>Clostridiaceae</taxon>
        <taxon>Clostridium</taxon>
    </lineage>
</organism>
<gene>
    <name evidence="2" type="ORF">HGG79_05655</name>
</gene>
<keyword evidence="1" id="KW-1133">Transmembrane helix</keyword>
<accession>A0A923E8V7</accession>
<evidence type="ECO:0000313" key="3">
    <source>
        <dbReference type="Proteomes" id="UP000563151"/>
    </source>
</evidence>
<protein>
    <submittedName>
        <fullName evidence="2">DUF4363 family protein</fullName>
    </submittedName>
</protein>
<reference evidence="2 3" key="1">
    <citation type="submission" date="2020-04" db="EMBL/GenBank/DDBJ databases">
        <title>Genomic insights into acetone-butanol-ethanol (ABE) fermentation by sequencing solventogenic clostridia strains.</title>
        <authorList>
            <person name="Brown S."/>
        </authorList>
    </citation>
    <scope>NUCLEOTIDE SEQUENCE [LARGE SCALE GENOMIC DNA]</scope>
    <source>
        <strain evidence="2 3">DJ011</strain>
    </source>
</reference>
<name>A0A923E8V7_CLOTT</name>
<comment type="caution">
    <text evidence="2">The sequence shown here is derived from an EMBL/GenBank/DDBJ whole genome shotgun (WGS) entry which is preliminary data.</text>
</comment>
<keyword evidence="1" id="KW-0812">Transmembrane</keyword>